<gene>
    <name evidence="5" type="ORF">GYA27_00365</name>
</gene>
<dbReference type="Pfam" id="PF00733">
    <property type="entry name" value="Asn_synthase"/>
    <property type="match status" value="1"/>
</dbReference>
<name>A0A7X9DJK5_UNCKA</name>
<feature type="non-terminal residue" evidence="5">
    <location>
        <position position="1"/>
    </location>
</feature>
<evidence type="ECO:0000256" key="1">
    <source>
        <dbReference type="ARBA" id="ARBA00005187"/>
    </source>
</evidence>
<evidence type="ECO:0000313" key="5">
    <source>
        <dbReference type="EMBL" id="NMB69643.1"/>
    </source>
</evidence>
<accession>A0A7X9DJK5</accession>
<dbReference type="EC" id="6.3.5.4" evidence="2"/>
<dbReference type="SUPFAM" id="SSF52402">
    <property type="entry name" value="Adenine nucleotide alpha hydrolases-like"/>
    <property type="match status" value="1"/>
</dbReference>
<dbReference type="InterPro" id="IPR051786">
    <property type="entry name" value="ASN_synthetase/amidase"/>
</dbReference>
<dbReference type="GO" id="GO:0006529">
    <property type="term" value="P:asparagine biosynthetic process"/>
    <property type="evidence" value="ECO:0007669"/>
    <property type="project" value="InterPro"/>
</dbReference>
<dbReference type="EMBL" id="JAAZNL010000004">
    <property type="protein sequence ID" value="NMB69643.1"/>
    <property type="molecule type" value="Genomic_DNA"/>
</dbReference>
<sequence>EGIKVLLLGEGADELFGGYSWFGLSQLPFNLLPKPIRDSIYYYAISRNYSFNFLHYSGYWSKKYFGSGPTFNDISSHELFTQLPNHLLMKVDKATMAGSIEARVPYLDHGLTEYVYGLPPSFKLAGKFFNPKQSNEKRILRDVAAKYLPQNVAFRKKKGFLLPMNDLLRANVENVKSRVLSGESVSKQLLGSKFVSDLFVESPGALSKMQKEYFMWRLFLLESWLRQYNIK</sequence>
<comment type="caution">
    <text evidence="5">The sequence shown here is derived from an EMBL/GenBank/DDBJ whole genome shotgun (WGS) entry which is preliminary data.</text>
</comment>
<dbReference type="GO" id="GO:0004066">
    <property type="term" value="F:asparagine synthase (glutamine-hydrolyzing) activity"/>
    <property type="evidence" value="ECO:0007669"/>
    <property type="project" value="UniProtKB-EC"/>
</dbReference>
<evidence type="ECO:0000259" key="4">
    <source>
        <dbReference type="Pfam" id="PF00733"/>
    </source>
</evidence>
<dbReference type="PANTHER" id="PTHR43284">
    <property type="entry name" value="ASPARAGINE SYNTHETASE (GLUTAMINE-HYDROLYZING)"/>
    <property type="match status" value="1"/>
</dbReference>
<proteinExistence type="predicted"/>
<comment type="pathway">
    <text evidence="1">Amino-acid biosynthesis; L-asparagine biosynthesis; L-asparagine from L-aspartate (L-Gln route): step 1/1.</text>
</comment>
<dbReference type="CDD" id="cd01991">
    <property type="entry name" value="Asn_synthase_B_C"/>
    <property type="match status" value="1"/>
</dbReference>
<dbReference type="AlphaFoldDB" id="A0A7X9DJK5"/>
<evidence type="ECO:0000313" key="6">
    <source>
        <dbReference type="Proteomes" id="UP000526033"/>
    </source>
</evidence>
<organism evidence="5 6">
    <name type="scientific">candidate division WWE3 bacterium</name>
    <dbReference type="NCBI Taxonomy" id="2053526"/>
    <lineage>
        <taxon>Bacteria</taxon>
        <taxon>Katanobacteria</taxon>
    </lineage>
</organism>
<reference evidence="5 6" key="1">
    <citation type="journal article" date="2020" name="Biotechnol. Biofuels">
        <title>New insights from the biogas microbiome by comprehensive genome-resolved metagenomics of nearly 1600 species originating from multiple anaerobic digesters.</title>
        <authorList>
            <person name="Campanaro S."/>
            <person name="Treu L."/>
            <person name="Rodriguez-R L.M."/>
            <person name="Kovalovszki A."/>
            <person name="Ziels R.M."/>
            <person name="Maus I."/>
            <person name="Zhu X."/>
            <person name="Kougias P.G."/>
            <person name="Basile A."/>
            <person name="Luo G."/>
            <person name="Schluter A."/>
            <person name="Konstantinidis K.T."/>
            <person name="Angelidaki I."/>
        </authorList>
    </citation>
    <scope>NUCLEOTIDE SEQUENCE [LARGE SCALE GENOMIC DNA]</scope>
    <source>
        <strain evidence="5">AS27yjCOA_165</strain>
    </source>
</reference>
<dbReference type="Proteomes" id="UP000526033">
    <property type="component" value="Unassembled WGS sequence"/>
</dbReference>
<comment type="catalytic activity">
    <reaction evidence="3">
        <text>L-aspartate + L-glutamine + ATP + H2O = L-asparagine + L-glutamate + AMP + diphosphate + H(+)</text>
        <dbReference type="Rhea" id="RHEA:12228"/>
        <dbReference type="ChEBI" id="CHEBI:15377"/>
        <dbReference type="ChEBI" id="CHEBI:15378"/>
        <dbReference type="ChEBI" id="CHEBI:29985"/>
        <dbReference type="ChEBI" id="CHEBI:29991"/>
        <dbReference type="ChEBI" id="CHEBI:30616"/>
        <dbReference type="ChEBI" id="CHEBI:33019"/>
        <dbReference type="ChEBI" id="CHEBI:58048"/>
        <dbReference type="ChEBI" id="CHEBI:58359"/>
        <dbReference type="ChEBI" id="CHEBI:456215"/>
        <dbReference type="EC" id="6.3.5.4"/>
    </reaction>
</comment>
<protein>
    <recommendedName>
        <fullName evidence="2">asparagine synthase (glutamine-hydrolyzing)</fullName>
        <ecNumber evidence="2">6.3.5.4</ecNumber>
    </recommendedName>
</protein>
<feature type="domain" description="Asparagine synthetase" evidence="4">
    <location>
        <begin position="2"/>
        <end position="226"/>
    </location>
</feature>
<dbReference type="GO" id="GO:0005829">
    <property type="term" value="C:cytosol"/>
    <property type="evidence" value="ECO:0007669"/>
    <property type="project" value="TreeGrafter"/>
</dbReference>
<evidence type="ECO:0000256" key="2">
    <source>
        <dbReference type="ARBA" id="ARBA00012737"/>
    </source>
</evidence>
<dbReference type="Gene3D" id="3.40.50.620">
    <property type="entry name" value="HUPs"/>
    <property type="match status" value="1"/>
</dbReference>
<dbReference type="InterPro" id="IPR014729">
    <property type="entry name" value="Rossmann-like_a/b/a_fold"/>
</dbReference>
<evidence type="ECO:0000256" key="3">
    <source>
        <dbReference type="ARBA" id="ARBA00048741"/>
    </source>
</evidence>
<dbReference type="InterPro" id="IPR001962">
    <property type="entry name" value="Asn_synthase"/>
</dbReference>
<dbReference type="PANTHER" id="PTHR43284:SF1">
    <property type="entry name" value="ASPARAGINE SYNTHETASE"/>
    <property type="match status" value="1"/>
</dbReference>